<dbReference type="Proteomes" id="UP001566476">
    <property type="component" value="Unassembled WGS sequence"/>
</dbReference>
<organism evidence="3 4">
    <name type="scientific">Kineococcus mangrovi</name>
    <dbReference type="NCBI Taxonomy" id="1660183"/>
    <lineage>
        <taxon>Bacteria</taxon>
        <taxon>Bacillati</taxon>
        <taxon>Actinomycetota</taxon>
        <taxon>Actinomycetes</taxon>
        <taxon>Kineosporiales</taxon>
        <taxon>Kineosporiaceae</taxon>
        <taxon>Kineococcus</taxon>
    </lineage>
</organism>
<keyword evidence="4" id="KW-1185">Reference proteome</keyword>
<feature type="domain" description="RsbT co-antagonist protein RsbRD N-terminal" evidence="2">
    <location>
        <begin position="29"/>
        <end position="164"/>
    </location>
</feature>
<dbReference type="EMBL" id="JBGGTQ010000009">
    <property type="protein sequence ID" value="MEZ0494157.1"/>
    <property type="molecule type" value="Genomic_DNA"/>
</dbReference>
<comment type="caution">
    <text evidence="3">The sequence shown here is derived from an EMBL/GenBank/DDBJ whole genome shotgun (WGS) entry which is preliminary data.</text>
</comment>
<reference evidence="3 4" key="1">
    <citation type="submission" date="2024-07" db="EMBL/GenBank/DDBJ databases">
        <authorList>
            <person name="Thanompreechachai J."/>
            <person name="Duangmal K."/>
        </authorList>
    </citation>
    <scope>NUCLEOTIDE SEQUENCE [LARGE SCALE GENOMIC DNA]</scope>
    <source>
        <strain evidence="3 4">TBRC 1896</strain>
    </source>
</reference>
<sequence>MHNAGNMFATAADTATLRSVLLELLGDVDALAARFVTLLCEVVPYSDGAVDLPRLHVDGVNTYERVLRRLADLPVPDRLLERSRDLGRHRAHLDVPLAAVTTGTRLHFRVVWEELAERLPPEALVGAVTLPVQLWQAVEEHSADVQVGYHEAATALAYARDRDRRRIVEAFLDSDGRDEGLLARAAAVLGAGVDDDVFCAFVPARPDAGPEARAVLHGHGLHGHEWRGGTVVLAHRPRGTWPRETGAQPGAGHGRASAPAALRDVACGVGPLAHGLARVPQVVRVAERVASVLPPEVTGPTRPAEVALAVAAQSLGAIRTDVAADVLHDLLDLPAPERDRLLETFDVYCATGSVALTADRAFCHRNTVLNRLRRLTECTGLDVTVPGQCAVLLLAVTAWRSSAPD</sequence>
<dbReference type="InterPro" id="IPR051448">
    <property type="entry name" value="CdaR-like_regulators"/>
</dbReference>
<dbReference type="Pfam" id="PF14361">
    <property type="entry name" value="RsbRD_N"/>
    <property type="match status" value="1"/>
</dbReference>
<protein>
    <submittedName>
        <fullName evidence="3">PucR family transcriptional regulator</fullName>
    </submittedName>
</protein>
<dbReference type="Pfam" id="PF13556">
    <property type="entry name" value="HTH_30"/>
    <property type="match status" value="1"/>
</dbReference>
<dbReference type="InterPro" id="IPR025751">
    <property type="entry name" value="RsbRD_N_dom"/>
</dbReference>
<evidence type="ECO:0000259" key="2">
    <source>
        <dbReference type="Pfam" id="PF14361"/>
    </source>
</evidence>
<dbReference type="PANTHER" id="PTHR33744:SF1">
    <property type="entry name" value="DNA-BINDING TRANSCRIPTIONAL ACTIVATOR ADER"/>
    <property type="match status" value="1"/>
</dbReference>
<name>A0ABV4IAB0_9ACTN</name>
<dbReference type="PANTHER" id="PTHR33744">
    <property type="entry name" value="CARBOHYDRATE DIACID REGULATOR"/>
    <property type="match status" value="1"/>
</dbReference>
<accession>A0ABV4IAB0</accession>
<feature type="domain" description="PucR C-terminal helix-turn-helix" evidence="1">
    <location>
        <begin position="341"/>
        <end position="397"/>
    </location>
</feature>
<gene>
    <name evidence="3" type="ORF">AB2L28_18120</name>
</gene>
<evidence type="ECO:0000313" key="3">
    <source>
        <dbReference type="EMBL" id="MEZ0494157.1"/>
    </source>
</evidence>
<evidence type="ECO:0000313" key="4">
    <source>
        <dbReference type="Proteomes" id="UP001566476"/>
    </source>
</evidence>
<dbReference type="RefSeq" id="WP_370720388.1">
    <property type="nucleotide sequence ID" value="NZ_JBGGTQ010000009.1"/>
</dbReference>
<dbReference type="InterPro" id="IPR025736">
    <property type="entry name" value="PucR_C-HTH_dom"/>
</dbReference>
<evidence type="ECO:0000259" key="1">
    <source>
        <dbReference type="Pfam" id="PF13556"/>
    </source>
</evidence>
<dbReference type="Gene3D" id="1.10.10.2840">
    <property type="entry name" value="PucR C-terminal helix-turn-helix domain"/>
    <property type="match status" value="1"/>
</dbReference>
<proteinExistence type="predicted"/>
<dbReference type="InterPro" id="IPR042070">
    <property type="entry name" value="PucR_C-HTH_sf"/>
</dbReference>